<gene>
    <name evidence="2" type="ORF">RGQ29_029244</name>
</gene>
<proteinExistence type="predicted"/>
<evidence type="ECO:0000313" key="2">
    <source>
        <dbReference type="EMBL" id="KAK4579494.1"/>
    </source>
</evidence>
<keyword evidence="3" id="KW-1185">Reference proteome</keyword>
<accession>A0AAN7EUJ3</accession>
<feature type="domain" description="Subtilisin-like protease fibronectin type-III" evidence="1">
    <location>
        <begin position="45"/>
        <end position="148"/>
    </location>
</feature>
<organism evidence="2 3">
    <name type="scientific">Quercus rubra</name>
    <name type="common">Northern red oak</name>
    <name type="synonym">Quercus borealis</name>
    <dbReference type="NCBI Taxonomy" id="3512"/>
    <lineage>
        <taxon>Eukaryota</taxon>
        <taxon>Viridiplantae</taxon>
        <taxon>Streptophyta</taxon>
        <taxon>Embryophyta</taxon>
        <taxon>Tracheophyta</taxon>
        <taxon>Spermatophyta</taxon>
        <taxon>Magnoliopsida</taxon>
        <taxon>eudicotyledons</taxon>
        <taxon>Gunneridae</taxon>
        <taxon>Pentapetalae</taxon>
        <taxon>rosids</taxon>
        <taxon>fabids</taxon>
        <taxon>Fagales</taxon>
        <taxon>Fagaceae</taxon>
        <taxon>Quercus</taxon>
    </lineage>
</organism>
<dbReference type="Gene3D" id="2.60.40.2310">
    <property type="match status" value="1"/>
</dbReference>
<dbReference type="AlphaFoldDB" id="A0AAN7EUJ3"/>
<dbReference type="InterPro" id="IPR041469">
    <property type="entry name" value="Subtilisin-like_FN3"/>
</dbReference>
<dbReference type="EMBL" id="JAXUIC010000008">
    <property type="protein sequence ID" value="KAK4579494.1"/>
    <property type="molecule type" value="Genomic_DNA"/>
</dbReference>
<evidence type="ECO:0000259" key="1">
    <source>
        <dbReference type="Pfam" id="PF17766"/>
    </source>
</evidence>
<sequence>MDLGLVYGCGADAYASLLSGQKNVEEVRRVYQLKDMAQEVIKTWDFNYPSIMVVVPRGSTKYTLHVSHTLKNVDTSHCDCKGKVEEEKALGVKIDLQLTKLHFKSLYSEQQFTLTFSIDTKVWKYTSSFITSLAWTNKTHCVKSIIVIVQEEDINNE</sequence>
<protein>
    <recommendedName>
        <fullName evidence="1">Subtilisin-like protease fibronectin type-III domain-containing protein</fullName>
    </recommendedName>
</protein>
<dbReference type="Proteomes" id="UP001324115">
    <property type="component" value="Unassembled WGS sequence"/>
</dbReference>
<reference evidence="2 3" key="1">
    <citation type="journal article" date="2023" name="G3 (Bethesda)">
        <title>A haplotype-resolved chromosome-scale genome for Quercus rubra L. provides insights into the genetics of adaptive traits for red oak species.</title>
        <authorList>
            <person name="Kapoor B."/>
            <person name="Jenkins J."/>
            <person name="Schmutz J."/>
            <person name="Zhebentyayeva T."/>
            <person name="Kuelheim C."/>
            <person name="Coggeshall M."/>
            <person name="Heim C."/>
            <person name="Lasky J.R."/>
            <person name="Leites L."/>
            <person name="Islam-Faridi N."/>
            <person name="Romero-Severson J."/>
            <person name="DeLeo V.L."/>
            <person name="Lucas S.M."/>
            <person name="Lazic D."/>
            <person name="Gailing O."/>
            <person name="Carlson J."/>
            <person name="Staton M."/>
        </authorList>
    </citation>
    <scope>NUCLEOTIDE SEQUENCE [LARGE SCALE GENOMIC DNA]</scope>
    <source>
        <strain evidence="2">Pseudo-F2</strain>
    </source>
</reference>
<comment type="caution">
    <text evidence="2">The sequence shown here is derived from an EMBL/GenBank/DDBJ whole genome shotgun (WGS) entry which is preliminary data.</text>
</comment>
<dbReference type="Pfam" id="PF17766">
    <property type="entry name" value="fn3_6"/>
    <property type="match status" value="1"/>
</dbReference>
<name>A0AAN7EUJ3_QUERU</name>
<evidence type="ECO:0000313" key="3">
    <source>
        <dbReference type="Proteomes" id="UP001324115"/>
    </source>
</evidence>